<proteinExistence type="predicted"/>
<sequence length="72" mass="7671">MTDRETTVSDIRIVSKNATPEEIAAVTAVLTASLEELADAQTASPEIPSQWMLGRRALRGTLAPGPGAWRHG</sequence>
<organism evidence="1 2">
    <name type="scientific">Antiquaquibacter oligotrophicus</name>
    <dbReference type="NCBI Taxonomy" id="2880260"/>
    <lineage>
        <taxon>Bacteria</taxon>
        <taxon>Bacillati</taxon>
        <taxon>Actinomycetota</taxon>
        <taxon>Actinomycetes</taxon>
        <taxon>Micrococcales</taxon>
        <taxon>Microbacteriaceae</taxon>
        <taxon>Antiquaquibacter</taxon>
    </lineage>
</organism>
<dbReference type="InterPro" id="IPR032716">
    <property type="entry name" value="ACC_epsilon"/>
</dbReference>
<accession>A0ABT6KP18</accession>
<protein>
    <recommendedName>
        <fullName evidence="3">Acyl-CoA carboxylase epsilon subunit-like protein</fullName>
    </recommendedName>
</protein>
<evidence type="ECO:0000313" key="1">
    <source>
        <dbReference type="EMBL" id="MDH6181740.1"/>
    </source>
</evidence>
<dbReference type="EMBL" id="JARXVQ010000001">
    <property type="protein sequence ID" value="MDH6181740.1"/>
    <property type="molecule type" value="Genomic_DNA"/>
</dbReference>
<gene>
    <name evidence="1" type="ORF">M2152_001922</name>
</gene>
<keyword evidence="2" id="KW-1185">Reference proteome</keyword>
<dbReference type="Pfam" id="PF13822">
    <property type="entry name" value="ACC_epsilon"/>
    <property type="match status" value="1"/>
</dbReference>
<evidence type="ECO:0008006" key="3">
    <source>
        <dbReference type="Google" id="ProtNLM"/>
    </source>
</evidence>
<comment type="caution">
    <text evidence="1">The sequence shown here is derived from an EMBL/GenBank/DDBJ whole genome shotgun (WGS) entry which is preliminary data.</text>
</comment>
<name>A0ABT6KP18_9MICO</name>
<evidence type="ECO:0000313" key="2">
    <source>
        <dbReference type="Proteomes" id="UP001160142"/>
    </source>
</evidence>
<dbReference type="RefSeq" id="WP_322134044.1">
    <property type="nucleotide sequence ID" value="NZ_CP085036.1"/>
</dbReference>
<reference evidence="1 2" key="1">
    <citation type="submission" date="2023-04" db="EMBL/GenBank/DDBJ databases">
        <title>Genome Encyclopedia of Bacteria and Archaea VI: Functional Genomics of Type Strains.</title>
        <authorList>
            <person name="Whitman W."/>
        </authorList>
    </citation>
    <scope>NUCLEOTIDE SEQUENCE [LARGE SCALE GENOMIC DNA]</scope>
    <source>
        <strain evidence="1 2">SG_E_30_P1</strain>
    </source>
</reference>
<dbReference type="Proteomes" id="UP001160142">
    <property type="component" value="Unassembled WGS sequence"/>
</dbReference>